<dbReference type="PANTHER" id="PTHR43390:SF1">
    <property type="entry name" value="CHLOROPLAST PROCESSING PEPTIDASE"/>
    <property type="match status" value="1"/>
</dbReference>
<dbReference type="PROSITE" id="PS00761">
    <property type="entry name" value="SPASE_I_3"/>
    <property type="match status" value="1"/>
</dbReference>
<dbReference type="InterPro" id="IPR000223">
    <property type="entry name" value="Pept_S26A_signal_pept_1"/>
</dbReference>
<evidence type="ECO:0000256" key="2">
    <source>
        <dbReference type="ARBA" id="ARBA00009370"/>
    </source>
</evidence>
<evidence type="ECO:0000256" key="9">
    <source>
        <dbReference type="RuleBase" id="RU362042"/>
    </source>
</evidence>
<comment type="similarity">
    <text evidence="2 9">Belongs to the peptidase S26 family.</text>
</comment>
<evidence type="ECO:0000256" key="6">
    <source>
        <dbReference type="ARBA" id="ARBA00022801"/>
    </source>
</evidence>
<feature type="active site" evidence="7">
    <location>
        <position position="38"/>
    </location>
</feature>
<dbReference type="GO" id="GO:0006465">
    <property type="term" value="P:signal peptide processing"/>
    <property type="evidence" value="ECO:0007669"/>
    <property type="project" value="InterPro"/>
</dbReference>
<dbReference type="SUPFAM" id="SSF51306">
    <property type="entry name" value="LexA/Signal peptidase"/>
    <property type="match status" value="1"/>
</dbReference>
<dbReference type="NCBIfam" id="TIGR02227">
    <property type="entry name" value="sigpep_I_bact"/>
    <property type="match status" value="1"/>
</dbReference>
<dbReference type="GO" id="GO:0009003">
    <property type="term" value="F:signal peptidase activity"/>
    <property type="evidence" value="ECO:0007669"/>
    <property type="project" value="UniProtKB-EC"/>
</dbReference>
<proteinExistence type="inferred from homology"/>
<keyword evidence="5 8" id="KW-0645">Protease</keyword>
<evidence type="ECO:0000313" key="12">
    <source>
        <dbReference type="Proteomes" id="UP000294829"/>
    </source>
</evidence>
<dbReference type="InterPro" id="IPR019757">
    <property type="entry name" value="Pept_S26A_signal_pept_1_Lys-AS"/>
</dbReference>
<evidence type="ECO:0000256" key="3">
    <source>
        <dbReference type="ARBA" id="ARBA00013208"/>
    </source>
</evidence>
<evidence type="ECO:0000256" key="7">
    <source>
        <dbReference type="PIRSR" id="PIRSR600223-1"/>
    </source>
</evidence>
<accession>A0A4R5W3Z2</accession>
<dbReference type="EC" id="3.4.21.89" evidence="3 8"/>
<dbReference type="OrthoDB" id="9815782at2"/>
<name>A0A4R5W3Z2_9BURK</name>
<evidence type="ECO:0000256" key="8">
    <source>
        <dbReference type="RuleBase" id="RU003993"/>
    </source>
</evidence>
<protein>
    <recommendedName>
        <fullName evidence="4 8">Signal peptidase I</fullName>
        <ecNumber evidence="3 8">3.4.21.89</ecNumber>
    </recommendedName>
</protein>
<dbReference type="EMBL" id="SMYL01000002">
    <property type="protein sequence ID" value="TDK67483.1"/>
    <property type="molecule type" value="Genomic_DNA"/>
</dbReference>
<dbReference type="InterPro" id="IPR019758">
    <property type="entry name" value="Pept_S26A_signal_pept_1_CS"/>
</dbReference>
<feature type="domain" description="Peptidase S26" evidence="10">
    <location>
        <begin position="15"/>
        <end position="201"/>
    </location>
</feature>
<keyword evidence="6 8" id="KW-0378">Hydrolase</keyword>
<dbReference type="InterPro" id="IPR019756">
    <property type="entry name" value="Pept_S26A_signal_pept_1_Ser-AS"/>
</dbReference>
<dbReference type="CDD" id="cd06530">
    <property type="entry name" value="S26_SPase_I"/>
    <property type="match status" value="1"/>
</dbReference>
<organism evidence="11 12">
    <name type="scientific">Sapientia aquatica</name>
    <dbReference type="NCBI Taxonomy" id="1549640"/>
    <lineage>
        <taxon>Bacteria</taxon>
        <taxon>Pseudomonadati</taxon>
        <taxon>Pseudomonadota</taxon>
        <taxon>Betaproteobacteria</taxon>
        <taxon>Burkholderiales</taxon>
        <taxon>Oxalobacteraceae</taxon>
        <taxon>Sapientia</taxon>
    </lineage>
</organism>
<dbReference type="InterPro" id="IPR019533">
    <property type="entry name" value="Peptidase_S26"/>
</dbReference>
<dbReference type="GO" id="GO:0004252">
    <property type="term" value="F:serine-type endopeptidase activity"/>
    <property type="evidence" value="ECO:0007669"/>
    <property type="project" value="InterPro"/>
</dbReference>
<sequence>MLQVKKLFLANKGFIAFMFGMFLFRSAVADWYIVPSSSMYPTLLIGDHVLANRLAYDVKLPFTDVIVKHNADPKRGDIVTFSSPADGKRLVKRLVAVPGDVVEMRDEKLVINGQPLNYTELTSAVNLTPEYYGKQIAMNENLLGKTHAIIEMPERSAIRNFGPVTVPEGQYLMLGDNRDNSADSRYIGFVKRELITAQVTRVLYSLDEKNYYLPRTDRLGSAL</sequence>
<evidence type="ECO:0000256" key="4">
    <source>
        <dbReference type="ARBA" id="ARBA00019232"/>
    </source>
</evidence>
<evidence type="ECO:0000313" key="11">
    <source>
        <dbReference type="EMBL" id="TDK67483.1"/>
    </source>
</evidence>
<gene>
    <name evidence="11" type="primary">lepB</name>
    <name evidence="11" type="ORF">E2I14_06950</name>
</gene>
<evidence type="ECO:0000256" key="5">
    <source>
        <dbReference type="ARBA" id="ARBA00022670"/>
    </source>
</evidence>
<dbReference type="PROSITE" id="PS00760">
    <property type="entry name" value="SPASE_I_2"/>
    <property type="match status" value="1"/>
</dbReference>
<comment type="catalytic activity">
    <reaction evidence="1 8">
        <text>Cleavage of hydrophobic, N-terminal signal or leader sequences from secreted and periplasmic proteins.</text>
        <dbReference type="EC" id="3.4.21.89"/>
    </reaction>
</comment>
<dbReference type="Proteomes" id="UP000294829">
    <property type="component" value="Unassembled WGS sequence"/>
</dbReference>
<comment type="caution">
    <text evidence="11">The sequence shown here is derived from an EMBL/GenBank/DDBJ whole genome shotgun (WGS) entry which is preliminary data.</text>
</comment>
<comment type="subcellular location">
    <subcellularLocation>
        <location evidence="9">Membrane</location>
        <topology evidence="9">Single-pass type II membrane protein</topology>
    </subcellularLocation>
</comment>
<dbReference type="PANTHER" id="PTHR43390">
    <property type="entry name" value="SIGNAL PEPTIDASE I"/>
    <property type="match status" value="1"/>
</dbReference>
<evidence type="ECO:0000256" key="1">
    <source>
        <dbReference type="ARBA" id="ARBA00000677"/>
    </source>
</evidence>
<dbReference type="AlphaFoldDB" id="A0A4R5W3Z2"/>
<dbReference type="GO" id="GO:0016020">
    <property type="term" value="C:membrane"/>
    <property type="evidence" value="ECO:0007669"/>
    <property type="project" value="UniProtKB-SubCell"/>
</dbReference>
<dbReference type="InterPro" id="IPR036286">
    <property type="entry name" value="LexA/Signal_pep-like_sf"/>
</dbReference>
<dbReference type="PROSITE" id="PS00501">
    <property type="entry name" value="SPASE_I_1"/>
    <property type="match status" value="1"/>
</dbReference>
<dbReference type="PRINTS" id="PR00727">
    <property type="entry name" value="LEADERPTASE"/>
</dbReference>
<evidence type="ECO:0000259" key="10">
    <source>
        <dbReference type="Pfam" id="PF10502"/>
    </source>
</evidence>
<dbReference type="GO" id="GO:0010027">
    <property type="term" value="P:thylakoid membrane organization"/>
    <property type="evidence" value="ECO:0007669"/>
    <property type="project" value="TreeGrafter"/>
</dbReference>
<feature type="active site" evidence="7">
    <location>
        <position position="92"/>
    </location>
</feature>
<dbReference type="RefSeq" id="WP_133326777.1">
    <property type="nucleotide sequence ID" value="NZ_SMYL01000002.1"/>
</dbReference>
<reference evidence="11 12" key="1">
    <citation type="submission" date="2019-03" db="EMBL/GenBank/DDBJ databases">
        <title>Sapientia aquatica gen. nov., sp. nov., isolated from a crater lake.</title>
        <authorList>
            <person name="Felfoldi T."/>
            <person name="Szabo A."/>
            <person name="Toth E."/>
            <person name="Schumann P."/>
            <person name="Keki Z."/>
            <person name="Marialigeti K."/>
            <person name="Mathe I."/>
        </authorList>
    </citation>
    <scope>NUCLEOTIDE SEQUENCE [LARGE SCALE GENOMIC DNA]</scope>
    <source>
        <strain evidence="11 12">SA-152</strain>
    </source>
</reference>
<keyword evidence="12" id="KW-1185">Reference proteome</keyword>
<dbReference type="Pfam" id="PF10502">
    <property type="entry name" value="Peptidase_S26"/>
    <property type="match status" value="1"/>
</dbReference>
<dbReference type="Gene3D" id="2.10.109.10">
    <property type="entry name" value="Umud Fragment, subunit A"/>
    <property type="match status" value="1"/>
</dbReference>